<accession>A0A9N9T7K5</accession>
<name>A0A9N9T7K5_DIABA</name>
<keyword evidence="3" id="KW-1185">Reference proteome</keyword>
<proteinExistence type="predicted"/>
<gene>
    <name evidence="2" type="ORF">DIABBA_LOCUS13036</name>
</gene>
<sequence length="124" mass="14303">MEFKVEVKESVFECNERYVESQLHRSTNNIEACNDKPDDKPEIEIKAEIKKEHALDDQVYNTENQLTTSLDLGDLKNEPDEYNSEKDNPGSNKFLFLSQNSCKLVESLGKSTSHQILAFLEEQF</sequence>
<evidence type="ECO:0000313" key="3">
    <source>
        <dbReference type="Proteomes" id="UP001153709"/>
    </source>
</evidence>
<dbReference type="AlphaFoldDB" id="A0A9N9T7K5"/>
<feature type="region of interest" description="Disordered" evidence="1">
    <location>
        <begin position="70"/>
        <end position="91"/>
    </location>
</feature>
<dbReference type="EMBL" id="OU898284">
    <property type="protein sequence ID" value="CAG9840391.1"/>
    <property type="molecule type" value="Genomic_DNA"/>
</dbReference>
<reference evidence="2" key="1">
    <citation type="submission" date="2022-01" db="EMBL/GenBank/DDBJ databases">
        <authorList>
            <person name="King R."/>
        </authorList>
    </citation>
    <scope>NUCLEOTIDE SEQUENCE</scope>
</reference>
<evidence type="ECO:0000256" key="1">
    <source>
        <dbReference type="SAM" id="MobiDB-lite"/>
    </source>
</evidence>
<protein>
    <submittedName>
        <fullName evidence="2">Uncharacterized protein</fullName>
    </submittedName>
</protein>
<evidence type="ECO:0000313" key="2">
    <source>
        <dbReference type="EMBL" id="CAG9840391.1"/>
    </source>
</evidence>
<organism evidence="2 3">
    <name type="scientific">Diabrotica balteata</name>
    <name type="common">Banded cucumber beetle</name>
    <dbReference type="NCBI Taxonomy" id="107213"/>
    <lineage>
        <taxon>Eukaryota</taxon>
        <taxon>Metazoa</taxon>
        <taxon>Ecdysozoa</taxon>
        <taxon>Arthropoda</taxon>
        <taxon>Hexapoda</taxon>
        <taxon>Insecta</taxon>
        <taxon>Pterygota</taxon>
        <taxon>Neoptera</taxon>
        <taxon>Endopterygota</taxon>
        <taxon>Coleoptera</taxon>
        <taxon>Polyphaga</taxon>
        <taxon>Cucujiformia</taxon>
        <taxon>Chrysomeloidea</taxon>
        <taxon>Chrysomelidae</taxon>
        <taxon>Galerucinae</taxon>
        <taxon>Diabroticina</taxon>
        <taxon>Diabroticites</taxon>
        <taxon>Diabrotica</taxon>
    </lineage>
</organism>
<feature type="compositionally biased region" description="Basic and acidic residues" evidence="1">
    <location>
        <begin position="73"/>
        <end position="88"/>
    </location>
</feature>
<dbReference type="Proteomes" id="UP001153709">
    <property type="component" value="Chromosome 9"/>
</dbReference>